<name>A0ABT0ETB9_9PSED</name>
<evidence type="ECO:0000313" key="2">
    <source>
        <dbReference type="Proteomes" id="UP001299876"/>
    </source>
</evidence>
<organism evidence="1 2">
    <name type="scientific">Pseudomonas violetae</name>
    <dbReference type="NCBI Taxonomy" id="2915813"/>
    <lineage>
        <taxon>Bacteria</taxon>
        <taxon>Pseudomonadati</taxon>
        <taxon>Pseudomonadota</taxon>
        <taxon>Gammaproteobacteria</taxon>
        <taxon>Pseudomonadales</taxon>
        <taxon>Pseudomonadaceae</taxon>
        <taxon>Pseudomonas</taxon>
    </lineage>
</organism>
<dbReference type="EMBL" id="JAKNRW010000001">
    <property type="protein sequence ID" value="MCK1788988.1"/>
    <property type="molecule type" value="Genomic_DNA"/>
</dbReference>
<protein>
    <submittedName>
        <fullName evidence="1">Uncharacterized protein</fullName>
    </submittedName>
</protein>
<accession>A0ABT0ETB9</accession>
<gene>
    <name evidence="1" type="ORF">L9059_02050</name>
</gene>
<proteinExistence type="predicted"/>
<comment type="caution">
    <text evidence="1">The sequence shown here is derived from an EMBL/GenBank/DDBJ whole genome shotgun (WGS) entry which is preliminary data.</text>
</comment>
<evidence type="ECO:0000313" key="1">
    <source>
        <dbReference type="EMBL" id="MCK1788988.1"/>
    </source>
</evidence>
<dbReference type="Proteomes" id="UP001299876">
    <property type="component" value="Unassembled WGS sequence"/>
</dbReference>
<keyword evidence="2" id="KW-1185">Reference proteome</keyword>
<sequence length="100" mass="11298">MAKLYTTEKVLWFASQPKKLHVSPKEAACFSDLAGIVEELVEAGHLEKAVSDGTGEYYVCTHAGLIELYELKIQYRRRTQKSTTEEEQILAKLRADLVPN</sequence>
<dbReference type="RefSeq" id="WP_247286696.1">
    <property type="nucleotide sequence ID" value="NZ_JAKNRW010000001.1"/>
</dbReference>
<reference evidence="1 2" key="1">
    <citation type="submission" date="2022-02" db="EMBL/GenBank/DDBJ databases">
        <title>Comparative genomics of the first Antarctic Pseudomonas spp. capable of biotransforming 2,4,6-Trinitrotoluene.</title>
        <authorList>
            <person name="Cabrera M.A."/>
            <person name="Marquez S.L."/>
            <person name="Perez-Donoso J.M."/>
        </authorList>
    </citation>
    <scope>NUCLEOTIDE SEQUENCE [LARGE SCALE GENOMIC DNA]</scope>
    <source>
        <strain evidence="1 2">TNT19</strain>
    </source>
</reference>